<dbReference type="Gene3D" id="3.80.10.10">
    <property type="entry name" value="Ribonuclease Inhibitor"/>
    <property type="match status" value="1"/>
</dbReference>
<comment type="caution">
    <text evidence="1">The sequence shown here is derived from an EMBL/GenBank/DDBJ whole genome shotgun (WGS) entry which is preliminary data.</text>
</comment>
<dbReference type="Proteomes" id="UP000827724">
    <property type="component" value="Unassembled WGS sequence"/>
</dbReference>
<protein>
    <submittedName>
        <fullName evidence="1">Leucine rich repeat domain containing</fullName>
    </submittedName>
</protein>
<evidence type="ECO:0000313" key="2">
    <source>
        <dbReference type="Proteomes" id="UP000827724"/>
    </source>
</evidence>
<gene>
    <name evidence="1" type="ORF">Trco_004507</name>
</gene>
<evidence type="ECO:0000313" key="1">
    <source>
        <dbReference type="EMBL" id="KAH6608194.1"/>
    </source>
</evidence>
<dbReference type="EMBL" id="JAIWOZ010000003">
    <property type="protein sequence ID" value="KAH6608194.1"/>
    <property type="molecule type" value="Genomic_DNA"/>
</dbReference>
<reference evidence="1" key="1">
    <citation type="submission" date="2021-08" db="EMBL/GenBank/DDBJ databases">
        <title>Chromosome-Level Trichoderma cornu-damae using Hi-C Data.</title>
        <authorList>
            <person name="Kim C.S."/>
        </authorList>
    </citation>
    <scope>NUCLEOTIDE SEQUENCE</scope>
    <source>
        <strain evidence="1">KA19-0412C</strain>
    </source>
</reference>
<sequence>MVADVLPSYQQAVSRGDWLQLVAPYVAVADYPSLSRVNRRFWSVFAPRTWRDPRATSRHLGWDRDGDALSWWLSFFHQKLGTLATRTRVLIRVLDARDAAGSYQFGSYLGLSESAFEQALDLLPNAESLLIDNHTDLDLGFLRRVSERTPGGRLRMLSLANCPNGAAAALASAFFLRGLVYLDVSGASAVAPEALAVRCLPALRILKLRRKGIDTAQFNALASIIRHRLWSLDVSDNRMTDDALATFVCFLVPPTVLRSDDHAQLEGTLKKTPLVTASYGPFYILRDPIRSVPFLPRERYLVDAPPYNPRSDAGTGVVRRLSRSDGSAPVRLDTANGVLRLLARDNPAAATDHLPGSRGITHLHLSGNRFSTTALERMLRLSNGQLEHFDCASARLYPPPFCAQSVKMSKAVAMHGFLGMPHIFRSVWAPNLRSLRIHHSLVTNIPTLEIQNHHAIECIYVAEAQMLPRLDRAYPPYFSPDTNPRLESLTLTCIPRHSLGPLLRNLACFLRNLGRQERFLANMNKAEAARPGRPLRLLRGLRYLNLEIEPIALSPLELDAQELLANGEKLYSFFGGPDDRQPAPSPPLVELLWDCHDKASTALGPETVPSRTAYNPAQMLESERDYGKEQWVTYKEGDLPEMVVWAGNPNSRNPVVRAYHKLVVEHRWREGAGPASLSQVLAGAPTECIIFHSVWFMASLPQALQIPPLPTIRSSPWVVDVASELRRHRVPTFEASMRALKCDPNTLHWHWNGILQFVDTTPKFEG</sequence>
<dbReference type="InterPro" id="IPR032675">
    <property type="entry name" value="LRR_dom_sf"/>
</dbReference>
<keyword evidence="2" id="KW-1185">Reference proteome</keyword>
<dbReference type="AlphaFoldDB" id="A0A9P8TX01"/>
<name>A0A9P8TX01_9HYPO</name>
<dbReference type="OrthoDB" id="5213490at2759"/>
<dbReference type="SUPFAM" id="SSF52047">
    <property type="entry name" value="RNI-like"/>
    <property type="match status" value="1"/>
</dbReference>
<proteinExistence type="predicted"/>
<accession>A0A9P8TX01</accession>
<organism evidence="1 2">
    <name type="scientific">Trichoderma cornu-damae</name>
    <dbReference type="NCBI Taxonomy" id="654480"/>
    <lineage>
        <taxon>Eukaryota</taxon>
        <taxon>Fungi</taxon>
        <taxon>Dikarya</taxon>
        <taxon>Ascomycota</taxon>
        <taxon>Pezizomycotina</taxon>
        <taxon>Sordariomycetes</taxon>
        <taxon>Hypocreomycetidae</taxon>
        <taxon>Hypocreales</taxon>
        <taxon>Hypocreaceae</taxon>
        <taxon>Trichoderma</taxon>
    </lineage>
</organism>